<evidence type="ECO:0000256" key="4">
    <source>
        <dbReference type="ARBA" id="ARBA00022840"/>
    </source>
</evidence>
<dbReference type="Proteomes" id="UP000774804">
    <property type="component" value="Unassembled WGS sequence"/>
</dbReference>
<evidence type="ECO:0000313" key="8">
    <source>
        <dbReference type="EMBL" id="KAG2927666.1"/>
    </source>
</evidence>
<dbReference type="GO" id="GO:0005524">
    <property type="term" value="F:ATP binding"/>
    <property type="evidence" value="ECO:0007669"/>
    <property type="project" value="UniProtKB-KW"/>
</dbReference>
<dbReference type="OrthoDB" id="10291773at2759"/>
<dbReference type="EMBL" id="RCMK01000038">
    <property type="protein sequence ID" value="KAG2952355.1"/>
    <property type="molecule type" value="Genomic_DNA"/>
</dbReference>
<dbReference type="EMBL" id="RCML01000498">
    <property type="protein sequence ID" value="KAG2975304.1"/>
    <property type="molecule type" value="Genomic_DNA"/>
</dbReference>
<dbReference type="PANTHER" id="PTHR24223:SF443">
    <property type="entry name" value="MULTIDRUG-RESISTANCE LIKE PROTEIN 1, ISOFORM I"/>
    <property type="match status" value="1"/>
</dbReference>
<comment type="caution">
    <text evidence="12">The sequence shown here is derived from an EMBL/GenBank/DDBJ whole genome shotgun (WGS) entry which is preliminary data.</text>
</comment>
<feature type="transmembrane region" description="Helical" evidence="6">
    <location>
        <begin position="93"/>
        <end position="112"/>
    </location>
</feature>
<keyword evidence="13" id="KW-1185">Reference proteome</keyword>
<keyword evidence="2" id="KW-0677">Repeat</keyword>
<comment type="subcellular location">
    <subcellularLocation>
        <location evidence="1">Endomembrane system</location>
        <topology evidence="1">Multi-pass membrane protein</topology>
    </subcellularLocation>
</comment>
<keyword evidence="6" id="KW-1133">Transmembrane helix</keyword>
<name>A0A329SNK9_9STRA</name>
<dbReference type="GO" id="GO:0016020">
    <property type="term" value="C:membrane"/>
    <property type="evidence" value="ECO:0007669"/>
    <property type="project" value="TreeGrafter"/>
</dbReference>
<dbReference type="Proteomes" id="UP000735874">
    <property type="component" value="Unassembled WGS sequence"/>
</dbReference>
<dbReference type="EMBL" id="RCMI01000180">
    <property type="protein sequence ID" value="KAG2927666.1"/>
    <property type="molecule type" value="Genomic_DNA"/>
</dbReference>
<dbReference type="GO" id="GO:0012505">
    <property type="term" value="C:endomembrane system"/>
    <property type="evidence" value="ECO:0007669"/>
    <property type="project" value="UniProtKB-SubCell"/>
</dbReference>
<evidence type="ECO:0000313" key="9">
    <source>
        <dbReference type="EMBL" id="KAG2952355.1"/>
    </source>
</evidence>
<dbReference type="Proteomes" id="UP000251314">
    <property type="component" value="Unassembled WGS sequence"/>
</dbReference>
<evidence type="ECO:0000256" key="2">
    <source>
        <dbReference type="ARBA" id="ARBA00022737"/>
    </source>
</evidence>
<dbReference type="GO" id="GO:0042626">
    <property type="term" value="F:ATPase-coupled transmembrane transporter activity"/>
    <property type="evidence" value="ECO:0007669"/>
    <property type="project" value="TreeGrafter"/>
</dbReference>
<evidence type="ECO:0000256" key="6">
    <source>
        <dbReference type="SAM" id="Phobius"/>
    </source>
</evidence>
<evidence type="ECO:0000313" key="12">
    <source>
        <dbReference type="EMBL" id="RAW38101.1"/>
    </source>
</evidence>
<keyword evidence="6" id="KW-0812">Transmembrane</keyword>
<feature type="transmembrane region" description="Helical" evidence="6">
    <location>
        <begin position="50"/>
        <end position="72"/>
    </location>
</feature>
<dbReference type="Proteomes" id="UP000736787">
    <property type="component" value="Unassembled WGS sequence"/>
</dbReference>
<dbReference type="VEuPathDB" id="FungiDB:PC110_g5662"/>
<evidence type="ECO:0000313" key="11">
    <source>
        <dbReference type="EMBL" id="KAG3217470.1"/>
    </source>
</evidence>
<feature type="region of interest" description="Disordered" evidence="5">
    <location>
        <begin position="1"/>
        <end position="22"/>
    </location>
</feature>
<evidence type="ECO:0000313" key="13">
    <source>
        <dbReference type="Proteomes" id="UP000251314"/>
    </source>
</evidence>
<keyword evidence="3" id="KW-0547">Nucleotide-binding</keyword>
<reference evidence="7" key="2">
    <citation type="submission" date="2018-10" db="EMBL/GenBank/DDBJ databases">
        <title>Effector identification in a new, highly contiguous assembly of the strawberry crown rot pathogen Phytophthora cactorum.</title>
        <authorList>
            <person name="Armitage A.D."/>
            <person name="Nellist C.F."/>
            <person name="Bates H."/>
            <person name="Vickerstaff R.J."/>
            <person name="Harrison R.J."/>
        </authorList>
    </citation>
    <scope>NUCLEOTIDE SEQUENCE</scope>
    <source>
        <strain evidence="7">15-7</strain>
        <strain evidence="8">4032</strain>
        <strain evidence="9">4040</strain>
        <strain evidence="10">P415</strain>
        <strain evidence="11">P421</strain>
    </source>
</reference>
<evidence type="ECO:0000313" key="10">
    <source>
        <dbReference type="EMBL" id="KAG2975304.1"/>
    </source>
</evidence>
<feature type="compositionally biased region" description="Polar residues" evidence="5">
    <location>
        <begin position="1"/>
        <end position="13"/>
    </location>
</feature>
<organism evidence="12 13">
    <name type="scientific">Phytophthora cactorum</name>
    <dbReference type="NCBI Taxonomy" id="29920"/>
    <lineage>
        <taxon>Eukaryota</taxon>
        <taxon>Sar</taxon>
        <taxon>Stramenopiles</taxon>
        <taxon>Oomycota</taxon>
        <taxon>Peronosporomycetes</taxon>
        <taxon>Peronosporales</taxon>
        <taxon>Peronosporaceae</taxon>
        <taxon>Phytophthora</taxon>
    </lineage>
</organism>
<keyword evidence="4" id="KW-0067">ATP-binding</keyword>
<dbReference type="InterPro" id="IPR050173">
    <property type="entry name" value="ABC_transporter_C-like"/>
</dbReference>
<dbReference type="Proteomes" id="UP000697107">
    <property type="component" value="Unassembled WGS sequence"/>
</dbReference>
<dbReference type="Proteomes" id="UP000760860">
    <property type="component" value="Unassembled WGS sequence"/>
</dbReference>
<evidence type="ECO:0000256" key="1">
    <source>
        <dbReference type="ARBA" id="ARBA00004127"/>
    </source>
</evidence>
<evidence type="ECO:0000313" key="7">
    <source>
        <dbReference type="EMBL" id="KAG2848039.1"/>
    </source>
</evidence>
<evidence type="ECO:0000256" key="5">
    <source>
        <dbReference type="SAM" id="MobiDB-lite"/>
    </source>
</evidence>
<proteinExistence type="predicted"/>
<sequence>MQESAMNSLTAKQGESKEKENSKKLIVEEDRRVGSVRMKTYVNYLAASEWNGYILAATIFILFTIAQVSLFFCDWFLSQWSKGSVNLSQKSSMVVYVGIVVVSLLLTFIRFAQINAQRFSICGQFFEVFRVETPFFGIIVIFDGSVVGPQESLPWTIVRSHFGDLVSVVVEKASLVTRKADAITTKMQARRMVRF</sequence>
<dbReference type="EMBL" id="MJFZ01000096">
    <property type="protein sequence ID" value="RAW38101.1"/>
    <property type="molecule type" value="Genomic_DNA"/>
</dbReference>
<evidence type="ECO:0000256" key="3">
    <source>
        <dbReference type="ARBA" id="ARBA00022741"/>
    </source>
</evidence>
<dbReference type="PANTHER" id="PTHR24223">
    <property type="entry name" value="ATP-BINDING CASSETTE SUB-FAMILY C"/>
    <property type="match status" value="1"/>
</dbReference>
<gene>
    <name evidence="12" type="ORF">PC110_g5662</name>
    <name evidence="7" type="ORF">PC113_g17647</name>
    <name evidence="8" type="ORF">PC115_g7463</name>
    <name evidence="9" type="ORF">PC117_g2828</name>
    <name evidence="10" type="ORF">PC118_g14003</name>
    <name evidence="11" type="ORF">PC129_g11699</name>
</gene>
<dbReference type="STRING" id="29920.A0A329SNK9"/>
<dbReference type="AlphaFoldDB" id="A0A329SNK9"/>
<keyword evidence="6" id="KW-0472">Membrane</keyword>
<dbReference type="EMBL" id="RCMG01000774">
    <property type="protein sequence ID" value="KAG2848039.1"/>
    <property type="molecule type" value="Genomic_DNA"/>
</dbReference>
<accession>A0A329SNK9</accession>
<reference evidence="12 13" key="1">
    <citation type="submission" date="2018-01" db="EMBL/GenBank/DDBJ databases">
        <title>Draft genome of the strawberry crown rot pathogen Phytophthora cactorum.</title>
        <authorList>
            <person name="Armitage A.D."/>
            <person name="Lysoe E."/>
            <person name="Nellist C.F."/>
            <person name="Harrison R.J."/>
            <person name="Brurberg M.B."/>
        </authorList>
    </citation>
    <scope>NUCLEOTIDE SEQUENCE [LARGE SCALE GENOMIC DNA]</scope>
    <source>
        <strain evidence="12 13">10300</strain>
    </source>
</reference>
<protein>
    <submittedName>
        <fullName evidence="12">Uncharacterized protein</fullName>
    </submittedName>
</protein>
<dbReference type="EMBL" id="RCMV01000419">
    <property type="protein sequence ID" value="KAG3217470.1"/>
    <property type="molecule type" value="Genomic_DNA"/>
</dbReference>